<accession>A0ABY4PCA2</accession>
<dbReference type="SUPFAM" id="SSF51735">
    <property type="entry name" value="NAD(P)-binding Rossmann-fold domains"/>
    <property type="match status" value="1"/>
</dbReference>
<dbReference type="EMBL" id="CP093365">
    <property type="protein sequence ID" value="UQS83245.1"/>
    <property type="molecule type" value="Genomic_DNA"/>
</dbReference>
<dbReference type="RefSeq" id="WP_249512471.1">
    <property type="nucleotide sequence ID" value="NZ_CP093365.1"/>
</dbReference>
<protein>
    <submittedName>
        <fullName evidence="2">Gfo/Idh/MocA family oxidoreductase</fullName>
    </submittedName>
</protein>
<sequence>MLKLGVIGTNWITKQFVEAVQETATFQLTTIYSRTMEHALEFKEQLANGSYQLETNLEHFLSSTEVDVVYVASPNSLHFAQVKQAILHGKHVIVEKPLVSTRTEFLALQELLAQHPKVYVFEAARHIHEPEFKFLQASVAALPKIDGATITYRKYSSRYDQVLAGQTPNIFSPVFSGGALYDLGVYLLYDALCLFGMPEKSEYMPQMLPTKVDGQGTIILHYPTFDVTLLVGKISNSFLPSEIYSGSKTILFDDGGTVRKLWNNEVTTPIVFPEHNPMLAEAQVFSQILQKQDRGAFNKLWSLADQVNQLLTTLRTTAGIEFAADSEMRNQ</sequence>
<organism evidence="2 3">
    <name type="scientific">Bombilactobacillus thymidiniphilus</name>
    <dbReference type="NCBI Taxonomy" id="2923363"/>
    <lineage>
        <taxon>Bacteria</taxon>
        <taxon>Bacillati</taxon>
        <taxon>Bacillota</taxon>
        <taxon>Bacilli</taxon>
        <taxon>Lactobacillales</taxon>
        <taxon>Lactobacillaceae</taxon>
        <taxon>Bombilactobacillus</taxon>
    </lineage>
</organism>
<evidence type="ECO:0000313" key="2">
    <source>
        <dbReference type="EMBL" id="UQS83245.1"/>
    </source>
</evidence>
<feature type="domain" description="Gfo/Idh/MocA-like oxidoreductase N-terminal" evidence="1">
    <location>
        <begin position="3"/>
        <end position="119"/>
    </location>
</feature>
<dbReference type="SUPFAM" id="SSF55347">
    <property type="entry name" value="Glyceraldehyde-3-phosphate dehydrogenase-like, C-terminal domain"/>
    <property type="match status" value="1"/>
</dbReference>
<dbReference type="InterPro" id="IPR000683">
    <property type="entry name" value="Gfo/Idh/MocA-like_OxRdtase_N"/>
</dbReference>
<name>A0ABY4PCA2_9LACO</name>
<evidence type="ECO:0000259" key="1">
    <source>
        <dbReference type="Pfam" id="PF01408"/>
    </source>
</evidence>
<reference evidence="2 3" key="1">
    <citation type="journal article" date="2022" name="Int. J. Syst. Evol. Microbiol.">
        <title>Apilactobacillus apisilvae sp. nov., Nicolia spurrieriana gen. nov. sp. nov., Bombilactobacillus folatiphilus sp. nov. and Bombilactobacillus thymidiniphilus sp. nov., four new lactic acid bacterial isolates from stingless bees Tetragonula carbonaria and Austroplebeia australis.</title>
        <authorList>
            <person name="Oliphant S.A."/>
            <person name="Watson-Haigh N.S."/>
            <person name="Sumby K.M."/>
            <person name="Gardner J."/>
            <person name="Groom S."/>
            <person name="Jiranek V."/>
        </authorList>
    </citation>
    <scope>NUCLEOTIDE SEQUENCE [LARGE SCALE GENOMIC DNA]</scope>
    <source>
        <strain evidence="2 3">SG4_A1</strain>
    </source>
</reference>
<evidence type="ECO:0000313" key="3">
    <source>
        <dbReference type="Proteomes" id="UP000831947"/>
    </source>
</evidence>
<dbReference type="Proteomes" id="UP000831947">
    <property type="component" value="Chromosome"/>
</dbReference>
<keyword evidence="3" id="KW-1185">Reference proteome</keyword>
<dbReference type="PANTHER" id="PTHR43054:SF1">
    <property type="entry name" value="SCYLLO-INOSITOL 2-DEHYDROGENASE (NADP(+)) IOLU"/>
    <property type="match status" value="1"/>
</dbReference>
<dbReference type="Pfam" id="PF01408">
    <property type="entry name" value="GFO_IDH_MocA"/>
    <property type="match status" value="1"/>
</dbReference>
<gene>
    <name evidence="2" type="ORF">MOO47_05570</name>
</gene>
<dbReference type="PANTHER" id="PTHR43054">
    <property type="match status" value="1"/>
</dbReference>
<dbReference type="Gene3D" id="3.30.360.10">
    <property type="entry name" value="Dihydrodipicolinate Reductase, domain 2"/>
    <property type="match status" value="1"/>
</dbReference>
<dbReference type="Gene3D" id="3.40.50.720">
    <property type="entry name" value="NAD(P)-binding Rossmann-like Domain"/>
    <property type="match status" value="1"/>
</dbReference>
<dbReference type="InterPro" id="IPR036291">
    <property type="entry name" value="NAD(P)-bd_dom_sf"/>
</dbReference>
<proteinExistence type="predicted"/>